<feature type="compositionally biased region" description="Basic and acidic residues" evidence="1">
    <location>
        <begin position="96"/>
        <end position="110"/>
    </location>
</feature>
<dbReference type="Proteomes" id="UP001356427">
    <property type="component" value="Unassembled WGS sequence"/>
</dbReference>
<feature type="compositionally biased region" description="Basic residues" evidence="1">
    <location>
        <begin position="767"/>
        <end position="777"/>
    </location>
</feature>
<feature type="compositionally biased region" description="Basic residues" evidence="1">
    <location>
        <begin position="415"/>
        <end position="427"/>
    </location>
</feature>
<feature type="region of interest" description="Disordered" evidence="1">
    <location>
        <begin position="175"/>
        <end position="214"/>
    </location>
</feature>
<dbReference type="EMBL" id="JAGTTL010000005">
    <property type="protein sequence ID" value="KAK6322445.1"/>
    <property type="molecule type" value="Genomic_DNA"/>
</dbReference>
<dbReference type="PROSITE" id="PS50812">
    <property type="entry name" value="PWWP"/>
    <property type="match status" value="1"/>
</dbReference>
<feature type="region of interest" description="Disordered" evidence="1">
    <location>
        <begin position="567"/>
        <end position="595"/>
    </location>
</feature>
<feature type="compositionally biased region" description="Polar residues" evidence="1">
    <location>
        <begin position="19"/>
        <end position="46"/>
    </location>
</feature>
<sequence length="806" mass="89157">MSWPYELPISDAQACHSDPTLTSAPNDPVSPSSKHNNPNSRLDPSHAMQLSTAPALKPPSTYGFMHKDLSSSYSPLRRLQHLTTMVSHPDLVLLGEGERASQGSREDSHTRNAVGKTDFGNSLALTAPQPGSRDTDTSKTNPSVEKKSDCCFSDQSSPAFSLDSNSPFANGYLPFESTLFDDDDDDEEDDDDDTALPLTDRQRKVGKSPEPLPEFFNFKMDSPKKKSLPPVKFLEGEVIWAKFNRRPWWPCEMTVDPVQGTYHKMKEPSDRPCRQYHIRTFGEPVELAWVAGKATHTFHGGFEFEQLPLIRRRGRQRDKDYKYTIPKRFKASWKTSVAEAEAVLPERPKMVSSIPDSIDTTLHDGFTSENEDKALPIPPSSIPSASIPPAPSHLTNGTVSPQSKPSSTKGSISKKPQRKKKQSKASKAKNEFFNTKTFGSTDKPEGDIEECPYSDLDSIPNILCPKTLERQSKPSQTHPSVPEVKEVKKQPEVQTGLWFSKPGKDRRLNTTTSISKHSSFSKGLCKKKTQTAAAVNRKTQSKALGKQPAHLPASNHLMTRALKAMEEAERKVSSSTNTTSDKPETKTDCYTEDKSSMVDNDNQITALPNCSSSKFTRSKDFEAEVKTENEGILVSQMPVDFIPLTSGKAKKENCLSHISSCSSPSPCFSPMDAFKDIKELSFKSLESSDGDGKHVSFKPNTNYKFSTILMLLKDMHDTREKDGTPLELEIGPPSAHVKEEPSVSPPLLGEESLGQGPSLSKSQQGKGKTKAKPKLKSSLKVETPQLEGSTNQDLKKASQKERLVWD</sequence>
<feature type="region of interest" description="Disordered" evidence="1">
    <location>
        <begin position="1"/>
        <end position="46"/>
    </location>
</feature>
<feature type="compositionally biased region" description="Polar residues" evidence="1">
    <location>
        <begin position="393"/>
        <end position="408"/>
    </location>
</feature>
<evidence type="ECO:0000313" key="3">
    <source>
        <dbReference type="EMBL" id="KAK6322445.1"/>
    </source>
</evidence>
<comment type="caution">
    <text evidence="3">The sequence shown here is derived from an EMBL/GenBank/DDBJ whole genome shotgun (WGS) entry which is preliminary data.</text>
</comment>
<keyword evidence="4" id="KW-1185">Reference proteome</keyword>
<feature type="region of interest" description="Disordered" evidence="1">
    <location>
        <begin position="351"/>
        <end position="450"/>
    </location>
</feature>
<feature type="region of interest" description="Disordered" evidence="1">
    <location>
        <begin position="469"/>
        <end position="515"/>
    </location>
</feature>
<protein>
    <recommendedName>
        <fullName evidence="2">PWWP domain-containing protein</fullName>
    </recommendedName>
</protein>
<dbReference type="FunFam" id="2.30.30.140:FF:000059">
    <property type="entry name" value="Histone-lysine N-methyltransferase"/>
    <property type="match status" value="1"/>
</dbReference>
<dbReference type="AlphaFoldDB" id="A0AAN8QZN3"/>
<proteinExistence type="predicted"/>
<reference evidence="3 4" key="1">
    <citation type="submission" date="2021-04" db="EMBL/GenBank/DDBJ databases">
        <authorList>
            <person name="De Guttry C."/>
            <person name="Zahm M."/>
            <person name="Klopp C."/>
            <person name="Cabau C."/>
            <person name="Louis A."/>
            <person name="Berthelot C."/>
            <person name="Parey E."/>
            <person name="Roest Crollius H."/>
            <person name="Montfort J."/>
            <person name="Robinson-Rechavi M."/>
            <person name="Bucao C."/>
            <person name="Bouchez O."/>
            <person name="Gislard M."/>
            <person name="Lluch J."/>
            <person name="Milhes M."/>
            <person name="Lampietro C."/>
            <person name="Lopez Roques C."/>
            <person name="Donnadieu C."/>
            <person name="Braasch I."/>
            <person name="Desvignes T."/>
            <person name="Postlethwait J."/>
            <person name="Bobe J."/>
            <person name="Wedekind C."/>
            <person name="Guiguen Y."/>
        </authorList>
    </citation>
    <scope>NUCLEOTIDE SEQUENCE [LARGE SCALE GENOMIC DNA]</scope>
    <source>
        <strain evidence="3">Cs_M1</strain>
        <tissue evidence="3">Blood</tissue>
    </source>
</reference>
<evidence type="ECO:0000259" key="2">
    <source>
        <dbReference type="PROSITE" id="PS50812"/>
    </source>
</evidence>
<name>A0AAN8QZN3_9TELE</name>
<organism evidence="3 4">
    <name type="scientific">Coregonus suidteri</name>
    <dbReference type="NCBI Taxonomy" id="861788"/>
    <lineage>
        <taxon>Eukaryota</taxon>
        <taxon>Metazoa</taxon>
        <taxon>Chordata</taxon>
        <taxon>Craniata</taxon>
        <taxon>Vertebrata</taxon>
        <taxon>Euteleostomi</taxon>
        <taxon>Actinopterygii</taxon>
        <taxon>Neopterygii</taxon>
        <taxon>Teleostei</taxon>
        <taxon>Protacanthopterygii</taxon>
        <taxon>Salmoniformes</taxon>
        <taxon>Salmonidae</taxon>
        <taxon>Coregoninae</taxon>
        <taxon>Coregonus</taxon>
    </lineage>
</organism>
<gene>
    <name evidence="3" type="ORF">J4Q44_G00072370</name>
</gene>
<feature type="compositionally biased region" description="Polar residues" evidence="1">
    <location>
        <begin position="755"/>
        <end position="764"/>
    </location>
</feature>
<feature type="compositionally biased region" description="Basic and acidic residues" evidence="1">
    <location>
        <begin position="793"/>
        <end position="806"/>
    </location>
</feature>
<feature type="domain" description="PWWP" evidence="2">
    <location>
        <begin position="235"/>
        <end position="301"/>
    </location>
</feature>
<dbReference type="SUPFAM" id="SSF63748">
    <property type="entry name" value="Tudor/PWWP/MBT"/>
    <property type="match status" value="1"/>
</dbReference>
<feature type="region of interest" description="Disordered" evidence="1">
    <location>
        <begin position="721"/>
        <end position="806"/>
    </location>
</feature>
<dbReference type="Gene3D" id="2.30.30.140">
    <property type="match status" value="1"/>
</dbReference>
<accession>A0AAN8QZN3</accession>
<evidence type="ECO:0000256" key="1">
    <source>
        <dbReference type="SAM" id="MobiDB-lite"/>
    </source>
</evidence>
<feature type="region of interest" description="Disordered" evidence="1">
    <location>
        <begin position="86"/>
        <end position="150"/>
    </location>
</feature>
<evidence type="ECO:0000313" key="4">
    <source>
        <dbReference type="Proteomes" id="UP001356427"/>
    </source>
</evidence>
<feature type="compositionally biased region" description="Pro residues" evidence="1">
    <location>
        <begin position="376"/>
        <end position="391"/>
    </location>
</feature>
<dbReference type="InterPro" id="IPR000313">
    <property type="entry name" value="PWWP_dom"/>
</dbReference>
<dbReference type="Pfam" id="PF00855">
    <property type="entry name" value="PWWP"/>
    <property type="match status" value="1"/>
</dbReference>
<feature type="compositionally biased region" description="Basic and acidic residues" evidence="1">
    <location>
        <begin position="581"/>
        <end position="595"/>
    </location>
</feature>
<feature type="compositionally biased region" description="Acidic residues" evidence="1">
    <location>
        <begin position="179"/>
        <end position="194"/>
    </location>
</feature>